<dbReference type="AlphaFoldDB" id="A0A8T7M8B6"/>
<accession>A0A8T7M8B6</accession>
<proteinExistence type="predicted"/>
<gene>
    <name evidence="3" type="ORF">HXX08_21190</name>
    <name evidence="4" type="ORF">OZ401_003922</name>
</gene>
<sequence>MLKYRFGGVIVAMLLAVMLASAFDLPTAQAAENRASVLWYQGSAVEFSGWKLDGLRLDGEALTLDPIHSKNANDPYAPGSYNGGNYFNGGSYYYGEGLAPYYGSPGGFNSAIASWNADAPPGSWVMVSLRALVNGRWTKFYTMGVWAADNATVRRHSVDGQNDADGRVDTDTLSLNSSAVAFQLKVTLYSANPTLALPHLWHVSVNTLRNGTTPAFSSDRKAWGKDLPVPERSQMIYPDGGEVWCSPTSLSMVMAFLDGKYGLSGLTRTVPQTAEATYDWIYKGNGNWPFNVAHATTGLNGALNGAVMRYQSLVQVERWIEQGIPVIASVAYSPGQLPGSPISATDGHLLVIRGFDTNGNPIVNDPAGDPRKGQSVRIVYPRAAFERVWQDGSGGAVYLLYPRNGWTDPRQWISPDYVGSQYAYPEIGKLWSDADAATLSGKSGRGWVWGTGPSTPAMLENYDEGVNGLRVVQYFDKTRMEITIPQGDRNSLWFVTNGLLTEELVSGKMQVGNGRFENRTPANIPVAGDPDSPLAPTYATFENLATLPGFEQTRRATNHTGQPISETLDRQGNVTQGSSGGLKYANYDAKLGHNIPDVLWSWMNNSARSGIDNWIFVLGYPISEPYWVQVNIGGKPVRVLAQLYERRALTYNPANPAEWQVEMGNIGQHYYRWRYGG</sequence>
<dbReference type="Proteomes" id="UP001431572">
    <property type="component" value="Chromosome 2"/>
</dbReference>
<feature type="domain" description="Peptidase C39-like" evidence="2">
    <location>
        <begin position="228"/>
        <end position="367"/>
    </location>
</feature>
<reference evidence="3 5" key="1">
    <citation type="submission" date="2020-06" db="EMBL/GenBank/DDBJ databases">
        <title>Anoxygenic phototrophic Chloroflexota member uses a Type I reaction center.</title>
        <authorList>
            <person name="Tsuji J.M."/>
            <person name="Shaw N.A."/>
            <person name="Nagashima S."/>
            <person name="Venkiteswaran J."/>
            <person name="Schiff S.L."/>
            <person name="Hanada S."/>
            <person name="Tank M."/>
            <person name="Neufeld J.D."/>
        </authorList>
    </citation>
    <scope>NUCLEOTIDE SEQUENCE [LARGE SCALE GENOMIC DNA]</scope>
    <source>
        <strain evidence="3">L227-S17</strain>
    </source>
</reference>
<dbReference type="CDD" id="cd02549">
    <property type="entry name" value="Peptidase_C39A"/>
    <property type="match status" value="1"/>
</dbReference>
<evidence type="ECO:0000313" key="3">
    <source>
        <dbReference type="EMBL" id="NWJ48380.1"/>
    </source>
</evidence>
<dbReference type="RefSeq" id="WP_341470218.1">
    <property type="nucleotide sequence ID" value="NZ_CP128400.1"/>
</dbReference>
<dbReference type="Gene3D" id="3.90.70.10">
    <property type="entry name" value="Cysteine proteinases"/>
    <property type="match status" value="1"/>
</dbReference>
<reference evidence="4" key="2">
    <citation type="journal article" date="2024" name="Nature">
        <title>Anoxygenic phototroph of the Chloroflexota uses a type I reaction centre.</title>
        <authorList>
            <person name="Tsuji J.M."/>
            <person name="Shaw N.A."/>
            <person name="Nagashima S."/>
            <person name="Venkiteswaran J.J."/>
            <person name="Schiff S.L."/>
            <person name="Watanabe T."/>
            <person name="Fukui M."/>
            <person name="Hanada S."/>
            <person name="Tank M."/>
            <person name="Neufeld J.D."/>
        </authorList>
    </citation>
    <scope>NUCLEOTIDE SEQUENCE</scope>
    <source>
        <strain evidence="4">L227-S17</strain>
    </source>
</reference>
<evidence type="ECO:0000313" key="6">
    <source>
        <dbReference type="Proteomes" id="UP001431572"/>
    </source>
</evidence>
<dbReference type="EMBL" id="JACATZ010000003">
    <property type="protein sequence ID" value="NWJ48380.1"/>
    <property type="molecule type" value="Genomic_DNA"/>
</dbReference>
<feature type="signal peptide" evidence="1">
    <location>
        <begin position="1"/>
        <end position="30"/>
    </location>
</feature>
<dbReference type="InterPro" id="IPR039564">
    <property type="entry name" value="Peptidase_C39-like"/>
</dbReference>
<keyword evidence="1" id="KW-0732">Signal</keyword>
<protein>
    <submittedName>
        <fullName evidence="3">Peptidase C39 family protein</fullName>
    </submittedName>
</protein>
<evidence type="ECO:0000313" key="5">
    <source>
        <dbReference type="Proteomes" id="UP000521676"/>
    </source>
</evidence>
<keyword evidence="6" id="KW-1185">Reference proteome</keyword>
<feature type="chain" id="PRO_5035837921" evidence="1">
    <location>
        <begin position="31"/>
        <end position="677"/>
    </location>
</feature>
<evidence type="ECO:0000313" key="4">
    <source>
        <dbReference type="EMBL" id="WJW68313.1"/>
    </source>
</evidence>
<name>A0A8T7M8B6_9CHLR</name>
<dbReference type="Pfam" id="PF13529">
    <property type="entry name" value="Peptidase_C39_2"/>
    <property type="match status" value="1"/>
</dbReference>
<evidence type="ECO:0000256" key="1">
    <source>
        <dbReference type="SAM" id="SignalP"/>
    </source>
</evidence>
<organism evidence="3 5">
    <name type="scientific">Candidatus Chlorohelix allophototropha</name>
    <dbReference type="NCBI Taxonomy" id="3003348"/>
    <lineage>
        <taxon>Bacteria</taxon>
        <taxon>Bacillati</taxon>
        <taxon>Chloroflexota</taxon>
        <taxon>Chloroflexia</taxon>
        <taxon>Candidatus Chloroheliales</taxon>
        <taxon>Candidatus Chloroheliaceae</taxon>
        <taxon>Candidatus Chlorohelix</taxon>
    </lineage>
</organism>
<dbReference type="EMBL" id="CP128400">
    <property type="protein sequence ID" value="WJW68313.1"/>
    <property type="molecule type" value="Genomic_DNA"/>
</dbReference>
<dbReference type="Proteomes" id="UP000521676">
    <property type="component" value="Unassembled WGS sequence"/>
</dbReference>
<evidence type="ECO:0000259" key="2">
    <source>
        <dbReference type="Pfam" id="PF13529"/>
    </source>
</evidence>
<dbReference type="InterPro" id="IPR039563">
    <property type="entry name" value="Peptidase_C39_single_dom"/>
</dbReference>